<organism evidence="3 4">
    <name type="scientific">Urochloa decumbens</name>
    <dbReference type="NCBI Taxonomy" id="240449"/>
    <lineage>
        <taxon>Eukaryota</taxon>
        <taxon>Viridiplantae</taxon>
        <taxon>Streptophyta</taxon>
        <taxon>Embryophyta</taxon>
        <taxon>Tracheophyta</taxon>
        <taxon>Spermatophyta</taxon>
        <taxon>Magnoliopsida</taxon>
        <taxon>Liliopsida</taxon>
        <taxon>Poales</taxon>
        <taxon>Poaceae</taxon>
        <taxon>PACMAD clade</taxon>
        <taxon>Panicoideae</taxon>
        <taxon>Panicodae</taxon>
        <taxon>Paniceae</taxon>
        <taxon>Melinidinae</taxon>
        <taxon>Urochloa</taxon>
    </lineage>
</organism>
<reference evidence="3" key="1">
    <citation type="submission" date="2024-10" db="EMBL/GenBank/DDBJ databases">
        <authorList>
            <person name="Ryan C."/>
        </authorList>
    </citation>
    <scope>NUCLEOTIDE SEQUENCE [LARGE SCALE GENOMIC DNA]</scope>
</reference>
<dbReference type="Pfam" id="PF22486">
    <property type="entry name" value="MATH_2"/>
    <property type="match status" value="1"/>
</dbReference>
<evidence type="ECO:0000313" key="4">
    <source>
        <dbReference type="Proteomes" id="UP001497457"/>
    </source>
</evidence>
<protein>
    <recommendedName>
        <fullName evidence="2">MATH domain-containing protein</fullName>
    </recommendedName>
</protein>
<dbReference type="AlphaFoldDB" id="A0ABC9BYF0"/>
<feature type="region of interest" description="Disordered" evidence="1">
    <location>
        <begin position="187"/>
        <end position="253"/>
    </location>
</feature>
<sequence length="253" mass="27714">MSSLLAAAGAAQPSRSSSAVVAKPARGFHVFRIDGYSLTTTLPAGERVTSEPFYIGGRRWLIDYYPNGTDASVATDSDAIAVYLRLQGSHVKQRVRAEYKFGLLDPAGTAAYELPAETGIFSSLGGGYDSDDEATGSGNPGCGYASFITKEDLGRRRESLLKEDSLAIRCDIAVAQLETIAATRKLWPPPPVRRSLSPRVRRRGGYDSCGSESPDEYDDGRSHDDGGRRRQRAPPDDKEYIRRCLTAQRRRKY</sequence>
<keyword evidence="4" id="KW-1185">Reference proteome</keyword>
<dbReference type="InterPro" id="IPR008974">
    <property type="entry name" value="TRAF-like"/>
</dbReference>
<dbReference type="EMBL" id="OZ075138">
    <property type="protein sequence ID" value="CAL5010225.1"/>
    <property type="molecule type" value="Genomic_DNA"/>
</dbReference>
<evidence type="ECO:0000259" key="2">
    <source>
        <dbReference type="PROSITE" id="PS50144"/>
    </source>
</evidence>
<dbReference type="CDD" id="cd00121">
    <property type="entry name" value="MATH"/>
    <property type="match status" value="1"/>
</dbReference>
<proteinExistence type="predicted"/>
<evidence type="ECO:0000313" key="3">
    <source>
        <dbReference type="EMBL" id="CAL5010225.1"/>
    </source>
</evidence>
<dbReference type="PANTHER" id="PTHR26379">
    <property type="entry name" value="BTB/POZ AND MATH DOMAIN-CONTAINING PROTEIN 1"/>
    <property type="match status" value="1"/>
</dbReference>
<name>A0ABC9BYF0_9POAL</name>
<dbReference type="InterPro" id="IPR002083">
    <property type="entry name" value="MATH/TRAF_dom"/>
</dbReference>
<dbReference type="PROSITE" id="PS50144">
    <property type="entry name" value="MATH"/>
    <property type="match status" value="1"/>
</dbReference>
<dbReference type="PANTHER" id="PTHR26379:SF282">
    <property type="entry name" value="OS04G0433000 PROTEIN"/>
    <property type="match status" value="1"/>
</dbReference>
<dbReference type="Proteomes" id="UP001497457">
    <property type="component" value="Chromosome 28b"/>
</dbReference>
<gene>
    <name evidence="3" type="ORF">URODEC1_LOCUS69899</name>
</gene>
<dbReference type="InterPro" id="IPR045005">
    <property type="entry name" value="BPM1-6"/>
</dbReference>
<feature type="compositionally biased region" description="Basic and acidic residues" evidence="1">
    <location>
        <begin position="219"/>
        <end position="242"/>
    </location>
</feature>
<feature type="domain" description="MATH" evidence="2">
    <location>
        <begin position="26"/>
        <end position="172"/>
    </location>
</feature>
<accession>A0ABC9BYF0</accession>
<dbReference type="SUPFAM" id="SSF49599">
    <property type="entry name" value="TRAF domain-like"/>
    <property type="match status" value="1"/>
</dbReference>
<evidence type="ECO:0000256" key="1">
    <source>
        <dbReference type="SAM" id="MobiDB-lite"/>
    </source>
</evidence>
<dbReference type="Gene3D" id="2.60.210.10">
    <property type="entry name" value="Apoptosis, Tumor Necrosis Factor Receptor Associated Protein 2, Chain A"/>
    <property type="match status" value="1"/>
</dbReference>